<feature type="domain" description="EamA" evidence="2">
    <location>
        <begin position="153"/>
        <end position="293"/>
    </location>
</feature>
<feature type="transmembrane region" description="Helical" evidence="1">
    <location>
        <begin position="66"/>
        <end position="85"/>
    </location>
</feature>
<gene>
    <name evidence="3" type="ORF">ACFOEE_05255</name>
</gene>
<feature type="transmembrane region" description="Helical" evidence="1">
    <location>
        <begin position="224"/>
        <end position="244"/>
    </location>
</feature>
<feature type="transmembrane region" description="Helical" evidence="1">
    <location>
        <begin position="250"/>
        <end position="269"/>
    </location>
</feature>
<feature type="transmembrane region" description="Helical" evidence="1">
    <location>
        <begin position="151"/>
        <end position="171"/>
    </location>
</feature>
<dbReference type="SUPFAM" id="SSF103481">
    <property type="entry name" value="Multidrug resistance efflux transporter EmrE"/>
    <property type="match status" value="2"/>
</dbReference>
<feature type="transmembrane region" description="Helical" evidence="1">
    <location>
        <begin position="97"/>
        <end position="118"/>
    </location>
</feature>
<evidence type="ECO:0000259" key="2">
    <source>
        <dbReference type="Pfam" id="PF00892"/>
    </source>
</evidence>
<dbReference type="Pfam" id="PF00892">
    <property type="entry name" value="EamA"/>
    <property type="match status" value="2"/>
</dbReference>
<organism evidence="3 4">
    <name type="scientific">Pseudoalteromonas fenneropenaei</name>
    <dbReference type="NCBI Taxonomy" id="1737459"/>
    <lineage>
        <taxon>Bacteria</taxon>
        <taxon>Pseudomonadati</taxon>
        <taxon>Pseudomonadota</taxon>
        <taxon>Gammaproteobacteria</taxon>
        <taxon>Alteromonadales</taxon>
        <taxon>Pseudoalteromonadaceae</taxon>
        <taxon>Pseudoalteromonas</taxon>
    </lineage>
</organism>
<keyword evidence="4" id="KW-1185">Reference proteome</keyword>
<dbReference type="PANTHER" id="PTHR22911">
    <property type="entry name" value="ACYL-MALONYL CONDENSING ENZYME-RELATED"/>
    <property type="match status" value="1"/>
</dbReference>
<protein>
    <submittedName>
        <fullName evidence="3">DMT family transporter</fullName>
    </submittedName>
</protein>
<feature type="transmembrane region" description="Helical" evidence="1">
    <location>
        <begin position="183"/>
        <end position="204"/>
    </location>
</feature>
<keyword evidence="1" id="KW-0812">Transmembrane</keyword>
<dbReference type="EMBL" id="JBHRSD010000010">
    <property type="protein sequence ID" value="MFC3031919.1"/>
    <property type="molecule type" value="Genomic_DNA"/>
</dbReference>
<dbReference type="InterPro" id="IPR000620">
    <property type="entry name" value="EamA_dom"/>
</dbReference>
<dbReference type="InterPro" id="IPR037185">
    <property type="entry name" value="EmrE-like"/>
</dbReference>
<proteinExistence type="predicted"/>
<feature type="transmembrane region" description="Helical" evidence="1">
    <location>
        <begin position="124"/>
        <end position="139"/>
    </location>
</feature>
<feature type="transmembrane region" description="Helical" evidence="1">
    <location>
        <begin position="281"/>
        <end position="299"/>
    </location>
</feature>
<feature type="transmembrane region" description="Helical" evidence="1">
    <location>
        <begin position="35"/>
        <end position="54"/>
    </location>
</feature>
<evidence type="ECO:0000313" key="3">
    <source>
        <dbReference type="EMBL" id="MFC3031919.1"/>
    </source>
</evidence>
<reference evidence="4" key="1">
    <citation type="journal article" date="2019" name="Int. J. Syst. Evol. Microbiol.">
        <title>The Global Catalogue of Microorganisms (GCM) 10K type strain sequencing project: providing services to taxonomists for standard genome sequencing and annotation.</title>
        <authorList>
            <consortium name="The Broad Institute Genomics Platform"/>
            <consortium name="The Broad Institute Genome Sequencing Center for Infectious Disease"/>
            <person name="Wu L."/>
            <person name="Ma J."/>
        </authorList>
    </citation>
    <scope>NUCLEOTIDE SEQUENCE [LARGE SCALE GENOMIC DNA]</scope>
    <source>
        <strain evidence="4">KCTC 42730</strain>
    </source>
</reference>
<accession>A0ABV7CGY6</accession>
<name>A0ABV7CGY6_9GAMM</name>
<dbReference type="RefSeq" id="WP_377121635.1">
    <property type="nucleotide sequence ID" value="NZ_JBHRSD010000010.1"/>
</dbReference>
<dbReference type="PANTHER" id="PTHR22911:SF137">
    <property type="entry name" value="SOLUTE CARRIER FAMILY 35 MEMBER G2-RELATED"/>
    <property type="match status" value="1"/>
</dbReference>
<evidence type="ECO:0000256" key="1">
    <source>
        <dbReference type="SAM" id="Phobius"/>
    </source>
</evidence>
<keyword evidence="1" id="KW-0472">Membrane</keyword>
<evidence type="ECO:0000313" key="4">
    <source>
        <dbReference type="Proteomes" id="UP001595453"/>
    </source>
</evidence>
<sequence length="300" mass="32461">MPLLGEVVALVAAFSWAFSTYLYKQFSHQLSAFELNVSKGVLSSLLMLGIILVMQDTAIPSMPQAWLWLVLSGIVGIALGDSAYFAALKMLGPARTLVVESLAPIFVVLINLVCFSVSLSAQSYLAITLTTLGVIITLYPNGPLDIQPKHYLFGIGFALTAALCQALGMVLTKHAVSYGEYSTWWAALIRLFSGTFVIGMLVAFLRHHSLLNALSLQGVSNKAWLFIAIFFGTFLGVWLQFVAVKFTDPAIAQTLFATSPLIVMSITLCKGERLTRGMITGGLLAFTGVVLIFMPNLLVL</sequence>
<dbReference type="Proteomes" id="UP001595453">
    <property type="component" value="Unassembled WGS sequence"/>
</dbReference>
<feature type="transmembrane region" description="Helical" evidence="1">
    <location>
        <begin position="6"/>
        <end position="23"/>
    </location>
</feature>
<keyword evidence="1" id="KW-1133">Transmembrane helix</keyword>
<comment type="caution">
    <text evidence="3">The sequence shown here is derived from an EMBL/GenBank/DDBJ whole genome shotgun (WGS) entry which is preliminary data.</text>
</comment>
<feature type="domain" description="EamA" evidence="2">
    <location>
        <begin position="4"/>
        <end position="138"/>
    </location>
</feature>